<keyword evidence="1 4" id="KW-0479">Metal-binding</keyword>
<evidence type="ECO:0000256" key="1">
    <source>
        <dbReference type="ARBA" id="ARBA00022723"/>
    </source>
</evidence>
<evidence type="ECO:0000256" key="4">
    <source>
        <dbReference type="PROSITE-ProRule" id="PRU00125"/>
    </source>
</evidence>
<feature type="compositionally biased region" description="Basic and acidic residues" evidence="6">
    <location>
        <begin position="273"/>
        <end position="286"/>
    </location>
</feature>
<dbReference type="InterPro" id="IPR031865">
    <property type="entry name" value="DUF4757"/>
</dbReference>
<evidence type="ECO:0000256" key="6">
    <source>
        <dbReference type="SAM" id="MobiDB-lite"/>
    </source>
</evidence>
<evidence type="ECO:0000313" key="8">
    <source>
        <dbReference type="EMBL" id="JAQ05662.1"/>
    </source>
</evidence>
<feature type="compositionally biased region" description="Basic and acidic residues" evidence="6">
    <location>
        <begin position="180"/>
        <end position="206"/>
    </location>
</feature>
<organism evidence="8">
    <name type="scientific">Lygus hesperus</name>
    <name type="common">Western plant bug</name>
    <dbReference type="NCBI Taxonomy" id="30085"/>
    <lineage>
        <taxon>Eukaryota</taxon>
        <taxon>Metazoa</taxon>
        <taxon>Ecdysozoa</taxon>
        <taxon>Arthropoda</taxon>
        <taxon>Hexapoda</taxon>
        <taxon>Insecta</taxon>
        <taxon>Pterygota</taxon>
        <taxon>Neoptera</taxon>
        <taxon>Paraneoptera</taxon>
        <taxon>Hemiptera</taxon>
        <taxon>Heteroptera</taxon>
        <taxon>Panheteroptera</taxon>
        <taxon>Cimicomorpha</taxon>
        <taxon>Miridae</taxon>
        <taxon>Mirini</taxon>
        <taxon>Lygus</taxon>
    </lineage>
</organism>
<keyword evidence="3 4" id="KW-0440">LIM domain</keyword>
<feature type="compositionally biased region" description="Basic and acidic residues" evidence="6">
    <location>
        <begin position="297"/>
        <end position="312"/>
    </location>
</feature>
<feature type="compositionally biased region" description="Basic and acidic residues" evidence="6">
    <location>
        <begin position="106"/>
        <end position="116"/>
    </location>
</feature>
<feature type="compositionally biased region" description="Pro residues" evidence="6">
    <location>
        <begin position="1249"/>
        <end position="1258"/>
    </location>
</feature>
<gene>
    <name evidence="8" type="primary">CG43427</name>
    <name evidence="8" type="ORF">g.81160</name>
</gene>
<reference evidence="8" key="1">
    <citation type="journal article" date="2016" name="Gigascience">
        <title>De novo construction of an expanded transcriptome assembly for the western tarnished plant bug, Lygus hesperus.</title>
        <authorList>
            <person name="Tassone E.E."/>
            <person name="Geib S.M."/>
            <person name="Hall B."/>
            <person name="Fabrick J.A."/>
            <person name="Brent C.S."/>
            <person name="Hull J.J."/>
        </authorList>
    </citation>
    <scope>NUCLEOTIDE SEQUENCE</scope>
</reference>
<feature type="compositionally biased region" description="Polar residues" evidence="6">
    <location>
        <begin position="159"/>
        <end position="178"/>
    </location>
</feature>
<feature type="region of interest" description="Disordered" evidence="6">
    <location>
        <begin position="106"/>
        <end position="218"/>
    </location>
</feature>
<dbReference type="PROSITE" id="PS00478">
    <property type="entry name" value="LIM_DOMAIN_1"/>
    <property type="match status" value="1"/>
</dbReference>
<feature type="region of interest" description="Disordered" evidence="6">
    <location>
        <begin position="700"/>
        <end position="738"/>
    </location>
</feature>
<sequence>MERRHSTTSDSSNDSRQSIGDIDISTAGRVGKTLAPKVATNPLQFVKVGPCDLYRSAQEQLKKVEEIKKAKKVQKDDVEDWQSNLDNWKCSRRKRIEETIERVVEVKKFELEEHERNRRKSKTFSEMMQERNSKGRKTSLPVYHNDEDDDLSELGLSSHKTGSSDTASNADQASSIDGETTMKDEAISKIDKSLDTSTKESKDKQNSPKPPASNESQEYTYEWAIQNYVNFAENRVKSKSTTNILDEPKKSREYPPIATKPVSTAKADNYLKSIDKNRSSPEEMKKSTVATVPKVDISGRRQLFEKMKDSEGSQKSPRTSPDVPGKKIRERLSSLEEQKKLSENVSKENKLNGFPSEALVKNRLMNIESISSQTTTVKKMVEPITSVSIKDRLNSLSKPDLSSSTNKAIVENSVSIKDRLSSLQSSIVKEPVKTNIEIGNTSVNEKAAVFKESCEQKFEKEDKVDYERAYSPDDIGKRQQHFRHRSLDSLDIDHENVQSGSFERVQSLEDLDYCRNYPPSTFSGDTDREDSGIHTADVSSSVSQADDYDLHLDSTVILDAHQPPIAEESRHSERYAFPDPRSPPPVSPTLVEEPSSKLLHFESLSNCLPSIPEVSNVPEIHTTVNTPPLSSSPSFNENLDVSCISFNHPSANSTLVNQTISDESTLSPEPLESMVCPSQLQGVHIEEHCREFINQEQKCDPGVLPTHSGMSHHPGDSSNSSKDLQPPKEMSPPPMSTDFTVMSVTQVDVLPKEKMCAEPGQFKGIVMDLYSETPQDCLFNLNPVGLEPPKEKPPPPPIDLSDEEVPEPKPHVSLRRLDSTKRIKKEIRQKRSSFLGIEGNDDDSYLEPELELVRPPDMTALLAEERRIERQLYRQSVCSESDSNQESRDSGVELDPKIPETWSHSRNDSEVYGNQSTTSEEDEIMKKEREIIETLEEEEKIRKQDMENKLKLGETLAMKLRELEAKKERYEWENTNGLITEDYHVEQHNVQPPRPDPPQPDRAEHIYRLEPVSCRQELVPRRPIETYQNVLISPAMHVQEMKRPVPPPQQDWPMMAQEVKSREALDASHMRDVVHRKSLQDLRRADQMKALHRRSMPDLQEAQPPIQPRRPPPPPPTQQLPLSVSIQPQNNGQSSQQMTRQTLQALSAAPRSRLISNDTWQAQAKRKQPRPDNCNYQHWLIQEAEHRRITEQHQRQMGAIQQQRPAPIQQIHPCANNSKWQQQQQQLQNSQYYPENNWSQPPVHHPAYPTQPQPPPQPHQRIAPQPKGKPLPDAIIQTLTQRVQRMNDNNNNNRRRHEANNMDYYNHTPSKLDGAKEKMLSVSGKKRCSHCGDELGRGAAMIIESLQLFYHIECFKCCVCCLQLGDGLMGTDVRVRNNKLHCHNCYSSDDGTSISS</sequence>
<feature type="region of interest" description="Disordered" evidence="6">
    <location>
        <begin position="1094"/>
        <end position="1155"/>
    </location>
</feature>
<evidence type="ECO:0000259" key="7">
    <source>
        <dbReference type="PROSITE" id="PS50023"/>
    </source>
</evidence>
<dbReference type="CDD" id="cd08368">
    <property type="entry name" value="LIM"/>
    <property type="match status" value="1"/>
</dbReference>
<dbReference type="Pfam" id="PF15949">
    <property type="entry name" value="DUF4757"/>
    <property type="match status" value="1"/>
</dbReference>
<dbReference type="SMART" id="SM00132">
    <property type="entry name" value="LIM"/>
    <property type="match status" value="1"/>
</dbReference>
<accession>A0A146LF99</accession>
<dbReference type="GO" id="GO:0046872">
    <property type="term" value="F:metal ion binding"/>
    <property type="evidence" value="ECO:0007669"/>
    <property type="project" value="UniProtKB-KW"/>
</dbReference>
<feature type="region of interest" description="Disordered" evidence="6">
    <location>
        <begin position="872"/>
        <end position="926"/>
    </location>
</feature>
<feature type="region of interest" description="Disordered" evidence="6">
    <location>
        <begin position="1216"/>
        <end position="1272"/>
    </location>
</feature>
<evidence type="ECO:0000256" key="3">
    <source>
        <dbReference type="ARBA" id="ARBA00023038"/>
    </source>
</evidence>
<feature type="domain" description="LIM zinc-binding" evidence="7">
    <location>
        <begin position="1326"/>
        <end position="1392"/>
    </location>
</feature>
<feature type="region of interest" description="Disordered" evidence="6">
    <location>
        <begin position="1"/>
        <end position="27"/>
    </location>
</feature>
<name>A0A146LF99_LYGHE</name>
<dbReference type="PROSITE" id="PS50023">
    <property type="entry name" value="LIM_DOMAIN_2"/>
    <property type="match status" value="1"/>
</dbReference>
<feature type="region of interest" description="Disordered" evidence="6">
    <location>
        <begin position="519"/>
        <end position="543"/>
    </location>
</feature>
<keyword evidence="5" id="KW-0175">Coiled coil</keyword>
<feature type="region of interest" description="Disordered" evidence="6">
    <location>
        <begin position="1287"/>
        <end position="1311"/>
    </location>
</feature>
<dbReference type="EMBL" id="GDHC01012967">
    <property type="protein sequence ID" value="JAQ05662.1"/>
    <property type="molecule type" value="Transcribed_RNA"/>
</dbReference>
<feature type="compositionally biased region" description="Polar residues" evidence="6">
    <location>
        <begin position="8"/>
        <end position="18"/>
    </location>
</feature>
<feature type="region of interest" description="Disordered" evidence="6">
    <location>
        <begin position="561"/>
        <end position="593"/>
    </location>
</feature>
<feature type="compositionally biased region" description="Low complexity" evidence="6">
    <location>
        <begin position="1221"/>
        <end position="1231"/>
    </location>
</feature>
<dbReference type="GO" id="GO:0032034">
    <property type="term" value="F:myosin II head/neck binding"/>
    <property type="evidence" value="ECO:0007669"/>
    <property type="project" value="TreeGrafter"/>
</dbReference>
<feature type="compositionally biased region" description="Pro residues" evidence="6">
    <location>
        <begin position="1105"/>
        <end position="1118"/>
    </location>
</feature>
<protein>
    <submittedName>
        <fullName evidence="8">Uncharacterized protein CG43427</fullName>
    </submittedName>
</protein>
<dbReference type="Pfam" id="PF00412">
    <property type="entry name" value="LIM"/>
    <property type="match status" value="1"/>
</dbReference>
<dbReference type="Gene3D" id="2.10.110.10">
    <property type="entry name" value="Cysteine Rich Protein"/>
    <property type="match status" value="1"/>
</dbReference>
<feature type="region of interest" description="Disordered" evidence="6">
    <location>
        <begin position="786"/>
        <end position="810"/>
    </location>
</feature>
<feature type="compositionally biased region" description="Polar residues" evidence="6">
    <location>
        <begin position="1124"/>
        <end position="1145"/>
    </location>
</feature>
<dbReference type="GO" id="GO:0001725">
    <property type="term" value="C:stress fiber"/>
    <property type="evidence" value="ECO:0007669"/>
    <property type="project" value="TreeGrafter"/>
</dbReference>
<dbReference type="GO" id="GO:0051893">
    <property type="term" value="P:regulation of focal adhesion assembly"/>
    <property type="evidence" value="ECO:0007669"/>
    <property type="project" value="TreeGrafter"/>
</dbReference>
<evidence type="ECO:0000256" key="2">
    <source>
        <dbReference type="ARBA" id="ARBA00022833"/>
    </source>
</evidence>
<dbReference type="GO" id="GO:0051496">
    <property type="term" value="P:positive regulation of stress fiber assembly"/>
    <property type="evidence" value="ECO:0007669"/>
    <property type="project" value="TreeGrafter"/>
</dbReference>
<feature type="compositionally biased region" description="Basic and acidic residues" evidence="6">
    <location>
        <begin position="324"/>
        <end position="349"/>
    </location>
</feature>
<proteinExistence type="predicted"/>
<keyword evidence="2 4" id="KW-0862">Zinc</keyword>
<dbReference type="PANTHER" id="PTHR15551">
    <property type="entry name" value="LIM DOMAIN ONLY 7"/>
    <property type="match status" value="1"/>
</dbReference>
<dbReference type="InterPro" id="IPR001781">
    <property type="entry name" value="Znf_LIM"/>
</dbReference>
<feature type="coiled-coil region" evidence="5">
    <location>
        <begin position="54"/>
        <end position="84"/>
    </location>
</feature>
<feature type="compositionally biased region" description="Basic and acidic residues" evidence="6">
    <location>
        <begin position="567"/>
        <end position="576"/>
    </location>
</feature>
<evidence type="ECO:0000256" key="5">
    <source>
        <dbReference type="SAM" id="Coils"/>
    </source>
</evidence>
<feature type="region of interest" description="Disordered" evidence="6">
    <location>
        <begin position="234"/>
        <end position="349"/>
    </location>
</feature>
<feature type="compositionally biased region" description="Polar residues" evidence="6">
    <location>
        <begin position="873"/>
        <end position="884"/>
    </location>
</feature>
<dbReference type="PANTHER" id="PTHR15551:SF3">
    <property type="entry name" value="LIM AND CALPONIN HOMOLOGY DOMAINS-CONTAINING PROTEIN 1"/>
    <property type="match status" value="1"/>
</dbReference>
<feature type="compositionally biased region" description="Basic and acidic residues" evidence="6">
    <location>
        <begin position="885"/>
        <end position="909"/>
    </location>
</feature>